<comment type="caution">
    <text evidence="2">The sequence shown here is derived from an EMBL/GenBank/DDBJ whole genome shotgun (WGS) entry which is preliminary data.</text>
</comment>
<dbReference type="EMBL" id="JRMP02000009">
    <property type="protein sequence ID" value="TLD94202.1"/>
    <property type="molecule type" value="Genomic_DNA"/>
</dbReference>
<protein>
    <submittedName>
        <fullName evidence="2">Uncharacterized protein</fullName>
    </submittedName>
</protein>
<proteinExistence type="predicted"/>
<evidence type="ECO:0000313" key="2">
    <source>
        <dbReference type="EMBL" id="TLD94202.1"/>
    </source>
</evidence>
<reference evidence="2" key="3">
    <citation type="submission" date="2018-04" db="EMBL/GenBank/DDBJ databases">
        <authorList>
            <person name="Sheh A."/>
            <person name="Shen Z."/>
            <person name="Mannion A.J."/>
            <person name="Fox J.G."/>
        </authorList>
    </citation>
    <scope>NUCLEOTIDE SEQUENCE</scope>
    <source>
        <strain evidence="2">MIT 97-6194</strain>
    </source>
</reference>
<reference evidence="2 3" key="1">
    <citation type="journal article" date="2014" name="Genome Announc.">
        <title>Draft genome sequences of eight enterohepatic helicobacter species isolated from both laboratory and wild rodents.</title>
        <authorList>
            <person name="Sheh A."/>
            <person name="Shen Z."/>
            <person name="Fox J.G."/>
        </authorList>
    </citation>
    <scope>NUCLEOTIDE SEQUENCE [LARGE SCALE GENOMIC DNA]</scope>
    <source>
        <strain evidence="2 3">MIT 97-6194</strain>
    </source>
</reference>
<dbReference type="Proteomes" id="UP000477070">
    <property type="component" value="Unassembled WGS sequence"/>
</dbReference>
<evidence type="ECO:0000313" key="4">
    <source>
        <dbReference type="Proteomes" id="UP000477070"/>
    </source>
</evidence>
<dbReference type="EMBL" id="QBIU01000001">
    <property type="protein sequence ID" value="MWV69160.1"/>
    <property type="molecule type" value="Genomic_DNA"/>
</dbReference>
<reference evidence="1 4" key="4">
    <citation type="submission" date="2019-12" db="EMBL/GenBank/DDBJ databases">
        <title>Multi-Generational Helicobacter saguini Isolates.</title>
        <authorList>
            <person name="Mannion A."/>
            <person name="Shen Z."/>
            <person name="Fox J.G."/>
        </authorList>
    </citation>
    <scope>NUCLEOTIDE SEQUENCE [LARGE SCALE GENOMIC DNA]</scope>
    <source>
        <strain evidence="1">16-048</strain>
        <strain evidence="4">16-048 (F4)</strain>
    </source>
</reference>
<evidence type="ECO:0000313" key="3">
    <source>
        <dbReference type="Proteomes" id="UP000029714"/>
    </source>
</evidence>
<sequence length="224" mass="26408">MKNILGGKKRPQQVIKEIRFVDSKPPYTRDDRILDEDSIKKIENIVDNATKPLKDYLNKKYKKQSKPSIEEITKRLQLKNQAINKITPIIESYKQTHNKLINHIKNLNNDIDLSQIESNYKKELENIKNDLPNEININFKPDRIFQRTINKLNNNLQHSIDSIKEKIKLHLDNKKSSYTNNQKILNDFTNNSDIQSKKIKQLELSKDIFVYENILLNTKNIAKD</sequence>
<dbReference type="STRING" id="1548018.LS64_13990"/>
<reference evidence="2 3" key="2">
    <citation type="journal article" date="2016" name="Infect. Immun.">
        <title>Helicobacter saguini, a Novel Helicobacter Isolated from Cotton-Top Tamarins with Ulcerative Colitis, Has Proinflammatory Properties and Induces Typhlocolitis and Dysplasia in Gnotobiotic IL-10-/- Mice.</title>
        <authorList>
            <person name="Shen Z."/>
            <person name="Mannion A."/>
            <person name="Whary M.T."/>
            <person name="Muthupalani S."/>
            <person name="Sheh A."/>
            <person name="Feng Y."/>
            <person name="Gong G."/>
            <person name="Vandamme P."/>
            <person name="Holcombe H.R."/>
            <person name="Paster B.J."/>
            <person name="Fox J.G."/>
        </authorList>
    </citation>
    <scope>NUCLEOTIDE SEQUENCE [LARGE SCALE GENOMIC DNA]</scope>
    <source>
        <strain evidence="2 3">MIT 97-6194</strain>
    </source>
</reference>
<dbReference type="Proteomes" id="UP000029714">
    <property type="component" value="Unassembled WGS sequence"/>
</dbReference>
<accession>A0A4V6I1Z5</accession>
<evidence type="ECO:0000313" key="1">
    <source>
        <dbReference type="EMBL" id="MWV69160.1"/>
    </source>
</evidence>
<dbReference type="AlphaFoldDB" id="A0A4V6I1Z5"/>
<keyword evidence="3" id="KW-1185">Reference proteome</keyword>
<dbReference type="RefSeq" id="WP_138127289.1">
    <property type="nucleotide sequence ID" value="NZ_JRMP02000009.1"/>
</dbReference>
<organism evidence="2 3">
    <name type="scientific">Helicobacter saguini</name>
    <dbReference type="NCBI Taxonomy" id="1548018"/>
    <lineage>
        <taxon>Bacteria</taxon>
        <taxon>Pseudomonadati</taxon>
        <taxon>Campylobacterota</taxon>
        <taxon>Epsilonproteobacteria</taxon>
        <taxon>Campylobacterales</taxon>
        <taxon>Helicobacteraceae</taxon>
        <taxon>Helicobacter</taxon>
    </lineage>
</organism>
<name>A0A4V6I1Z5_9HELI</name>
<gene>
    <name evidence="1" type="ORF">DCO61_03800</name>
    <name evidence="2" type="ORF">LS64_006795</name>
</gene>